<gene>
    <name evidence="2" type="ORF">SARC_16650</name>
</gene>
<dbReference type="PROSITE" id="PS50800">
    <property type="entry name" value="SAP"/>
    <property type="match status" value="1"/>
</dbReference>
<dbReference type="RefSeq" id="XP_014144724.1">
    <property type="nucleotide sequence ID" value="XM_014289249.1"/>
</dbReference>
<keyword evidence="3" id="KW-1185">Reference proteome</keyword>
<dbReference type="GeneID" id="25917154"/>
<dbReference type="InterPro" id="IPR003034">
    <property type="entry name" value="SAP_dom"/>
</dbReference>
<evidence type="ECO:0000313" key="2">
    <source>
        <dbReference type="EMBL" id="KNC70822.1"/>
    </source>
</evidence>
<feature type="domain" description="SAP" evidence="1">
    <location>
        <begin position="69"/>
        <end position="103"/>
    </location>
</feature>
<accession>A0A0L0F2A9</accession>
<dbReference type="SMART" id="SM00513">
    <property type="entry name" value="SAP"/>
    <property type="match status" value="1"/>
</dbReference>
<dbReference type="Proteomes" id="UP000054560">
    <property type="component" value="Unassembled WGS sequence"/>
</dbReference>
<evidence type="ECO:0000313" key="3">
    <source>
        <dbReference type="Proteomes" id="UP000054560"/>
    </source>
</evidence>
<dbReference type="InterPro" id="IPR036361">
    <property type="entry name" value="SAP_dom_sf"/>
</dbReference>
<dbReference type="SUPFAM" id="SSF68906">
    <property type="entry name" value="SAP domain"/>
    <property type="match status" value="1"/>
</dbReference>
<protein>
    <recommendedName>
        <fullName evidence="1">SAP domain-containing protein</fullName>
    </recommendedName>
</protein>
<dbReference type="Pfam" id="PF02037">
    <property type="entry name" value="SAP"/>
    <property type="match status" value="1"/>
</dbReference>
<dbReference type="AlphaFoldDB" id="A0A0L0F2A9"/>
<evidence type="ECO:0000259" key="1">
    <source>
        <dbReference type="PROSITE" id="PS50800"/>
    </source>
</evidence>
<proteinExistence type="predicted"/>
<dbReference type="EMBL" id="KQ250178">
    <property type="protein sequence ID" value="KNC70822.1"/>
    <property type="molecule type" value="Genomic_DNA"/>
</dbReference>
<dbReference type="Gene3D" id="1.10.720.30">
    <property type="entry name" value="SAP domain"/>
    <property type="match status" value="1"/>
</dbReference>
<organism evidence="2 3">
    <name type="scientific">Sphaeroforma arctica JP610</name>
    <dbReference type="NCBI Taxonomy" id="667725"/>
    <lineage>
        <taxon>Eukaryota</taxon>
        <taxon>Ichthyosporea</taxon>
        <taxon>Ichthyophonida</taxon>
        <taxon>Sphaeroforma</taxon>
    </lineage>
</organism>
<name>A0A0L0F2A9_9EUKA</name>
<sequence>MRPRQSLERITNKDGSVIIEDTAEVSITAVAAGKGALKGTEQTPATSRRKRKAVEEVTPTAIALGAASLQPLRVADLRVLCAARGLSVAGRKRQLIHRLLAHAQSASGPVISVYDSGASCNALDMGRYLQALPRVSVVLGPWCSVLRPVGSA</sequence>
<reference evidence="2 3" key="1">
    <citation type="submission" date="2011-02" db="EMBL/GenBank/DDBJ databases">
        <title>The Genome Sequence of Sphaeroforma arctica JP610.</title>
        <authorList>
            <consortium name="The Broad Institute Genome Sequencing Platform"/>
            <person name="Russ C."/>
            <person name="Cuomo C."/>
            <person name="Young S.K."/>
            <person name="Zeng Q."/>
            <person name="Gargeya S."/>
            <person name="Alvarado L."/>
            <person name="Berlin A."/>
            <person name="Chapman S.B."/>
            <person name="Chen Z."/>
            <person name="Freedman E."/>
            <person name="Gellesch M."/>
            <person name="Goldberg J."/>
            <person name="Griggs A."/>
            <person name="Gujja S."/>
            <person name="Heilman E."/>
            <person name="Heiman D."/>
            <person name="Howarth C."/>
            <person name="Mehta T."/>
            <person name="Neiman D."/>
            <person name="Pearson M."/>
            <person name="Roberts A."/>
            <person name="Saif S."/>
            <person name="Shea T."/>
            <person name="Shenoy N."/>
            <person name="Sisk P."/>
            <person name="Stolte C."/>
            <person name="Sykes S."/>
            <person name="White J."/>
            <person name="Yandava C."/>
            <person name="Burger G."/>
            <person name="Gray M.W."/>
            <person name="Holland P.W.H."/>
            <person name="King N."/>
            <person name="Lang F.B.F."/>
            <person name="Roger A.J."/>
            <person name="Ruiz-Trillo I."/>
            <person name="Haas B."/>
            <person name="Nusbaum C."/>
            <person name="Birren B."/>
        </authorList>
    </citation>
    <scope>NUCLEOTIDE SEQUENCE [LARGE SCALE GENOMIC DNA]</scope>
    <source>
        <strain evidence="2 3">JP610</strain>
    </source>
</reference>